<feature type="transmembrane region" description="Helical" evidence="1">
    <location>
        <begin position="21"/>
        <end position="41"/>
    </location>
</feature>
<evidence type="ECO:0000256" key="1">
    <source>
        <dbReference type="SAM" id="Phobius"/>
    </source>
</evidence>
<keyword evidence="1" id="KW-0472">Membrane</keyword>
<protein>
    <submittedName>
        <fullName evidence="2">Uncharacterized protein</fullName>
    </submittedName>
</protein>
<keyword evidence="3" id="KW-1185">Reference proteome</keyword>
<name>A0AAP0LZN3_9ROSI</name>
<sequence length="91" mass="9913">MGHLNLPISKCKAQQWKLLDIISAIVFGLLLVFFLLIFTPLGDSLAASGRQVLLNRDAATAVDLPWWNQSRDEVVVPPLAETEPIGGSSNN</sequence>
<reference evidence="2 3" key="1">
    <citation type="submission" date="2024-05" db="EMBL/GenBank/DDBJ databases">
        <title>Haplotype-resolved chromosome-level genome assembly of Huyou (Citrus changshanensis).</title>
        <authorList>
            <person name="Miao C."/>
            <person name="Chen W."/>
            <person name="Wu Y."/>
            <person name="Wang L."/>
            <person name="Zhao S."/>
            <person name="Grierson D."/>
            <person name="Xu C."/>
            <person name="Chen K."/>
        </authorList>
    </citation>
    <scope>NUCLEOTIDE SEQUENCE [LARGE SCALE GENOMIC DNA]</scope>
    <source>
        <strain evidence="2">01-14</strain>
        <tissue evidence="2">Leaf</tissue>
    </source>
</reference>
<organism evidence="2 3">
    <name type="scientific">Citrus x changshan-huyou</name>
    <dbReference type="NCBI Taxonomy" id="2935761"/>
    <lineage>
        <taxon>Eukaryota</taxon>
        <taxon>Viridiplantae</taxon>
        <taxon>Streptophyta</taxon>
        <taxon>Embryophyta</taxon>
        <taxon>Tracheophyta</taxon>
        <taxon>Spermatophyta</taxon>
        <taxon>Magnoliopsida</taxon>
        <taxon>eudicotyledons</taxon>
        <taxon>Gunneridae</taxon>
        <taxon>Pentapetalae</taxon>
        <taxon>rosids</taxon>
        <taxon>malvids</taxon>
        <taxon>Sapindales</taxon>
        <taxon>Rutaceae</taxon>
        <taxon>Aurantioideae</taxon>
        <taxon>Citrus</taxon>
    </lineage>
</organism>
<comment type="caution">
    <text evidence="2">The sequence shown here is derived from an EMBL/GenBank/DDBJ whole genome shotgun (WGS) entry which is preliminary data.</text>
</comment>
<gene>
    <name evidence="2" type="ORF">WN944_020025</name>
</gene>
<accession>A0AAP0LZN3</accession>
<dbReference type="Proteomes" id="UP001428341">
    <property type="component" value="Unassembled WGS sequence"/>
</dbReference>
<keyword evidence="1" id="KW-1133">Transmembrane helix</keyword>
<keyword evidence="1" id="KW-0812">Transmembrane</keyword>
<dbReference type="EMBL" id="JBCGBO010000007">
    <property type="protein sequence ID" value="KAK9188620.1"/>
    <property type="molecule type" value="Genomic_DNA"/>
</dbReference>
<evidence type="ECO:0000313" key="2">
    <source>
        <dbReference type="EMBL" id="KAK9188620.1"/>
    </source>
</evidence>
<proteinExistence type="predicted"/>
<evidence type="ECO:0000313" key="3">
    <source>
        <dbReference type="Proteomes" id="UP001428341"/>
    </source>
</evidence>
<dbReference type="AlphaFoldDB" id="A0AAP0LZN3"/>